<dbReference type="InterPro" id="IPR003346">
    <property type="entry name" value="Transposase_20"/>
</dbReference>
<evidence type="ECO:0000313" key="2">
    <source>
        <dbReference type="EMBL" id="MFD2937706.1"/>
    </source>
</evidence>
<gene>
    <name evidence="2" type="ORF">ACFS25_28315</name>
</gene>
<comment type="caution">
    <text evidence="2">The sequence shown here is derived from an EMBL/GenBank/DDBJ whole genome shotgun (WGS) entry which is preliminary data.</text>
</comment>
<evidence type="ECO:0000313" key="3">
    <source>
        <dbReference type="Proteomes" id="UP001597512"/>
    </source>
</evidence>
<organism evidence="2 3">
    <name type="scientific">Spirosoma flavum</name>
    <dbReference type="NCBI Taxonomy" id="2048557"/>
    <lineage>
        <taxon>Bacteria</taxon>
        <taxon>Pseudomonadati</taxon>
        <taxon>Bacteroidota</taxon>
        <taxon>Cytophagia</taxon>
        <taxon>Cytophagales</taxon>
        <taxon>Cytophagaceae</taxon>
        <taxon>Spirosoma</taxon>
    </lineage>
</organism>
<keyword evidence="3" id="KW-1185">Reference proteome</keyword>
<dbReference type="RefSeq" id="WP_381508044.1">
    <property type="nucleotide sequence ID" value="NZ_JBHUOM010000043.1"/>
</dbReference>
<dbReference type="Proteomes" id="UP001597512">
    <property type="component" value="Unassembled WGS sequence"/>
</dbReference>
<proteinExistence type="predicted"/>
<reference evidence="3" key="1">
    <citation type="journal article" date="2019" name="Int. J. Syst. Evol. Microbiol.">
        <title>The Global Catalogue of Microorganisms (GCM) 10K type strain sequencing project: providing services to taxonomists for standard genome sequencing and annotation.</title>
        <authorList>
            <consortium name="The Broad Institute Genomics Platform"/>
            <consortium name="The Broad Institute Genome Sequencing Center for Infectious Disease"/>
            <person name="Wu L."/>
            <person name="Ma J."/>
        </authorList>
    </citation>
    <scope>NUCLEOTIDE SEQUENCE [LARGE SCALE GENOMIC DNA]</scope>
    <source>
        <strain evidence="3">KCTC 52490</strain>
    </source>
</reference>
<feature type="domain" description="Transposase IS116/IS110/IS902 C-terminal" evidence="1">
    <location>
        <begin position="8"/>
        <end position="49"/>
    </location>
</feature>
<accession>A0ABW6AR52</accession>
<sequence>MKWPVMRGSAPFNYRSGSSVRGRPGVSQHARKRLKSLFHLGSMTAIRAKGQL</sequence>
<dbReference type="Pfam" id="PF02371">
    <property type="entry name" value="Transposase_20"/>
    <property type="match status" value="1"/>
</dbReference>
<evidence type="ECO:0000259" key="1">
    <source>
        <dbReference type="Pfam" id="PF02371"/>
    </source>
</evidence>
<dbReference type="EMBL" id="JBHUOM010000043">
    <property type="protein sequence ID" value="MFD2937706.1"/>
    <property type="molecule type" value="Genomic_DNA"/>
</dbReference>
<name>A0ABW6AR52_9BACT</name>
<protein>
    <submittedName>
        <fullName evidence="2">Transposase</fullName>
    </submittedName>
</protein>